<evidence type="ECO:0000313" key="1">
    <source>
        <dbReference type="EMBL" id="TCV05646.1"/>
    </source>
</evidence>
<reference evidence="1 2" key="1">
    <citation type="submission" date="2019-03" db="EMBL/GenBank/DDBJ databases">
        <title>Genomic Encyclopedia of Type Strains, Phase IV (KMG-IV): sequencing the most valuable type-strain genomes for metagenomic binning, comparative biology and taxonomic classification.</title>
        <authorList>
            <person name="Goeker M."/>
        </authorList>
    </citation>
    <scope>NUCLEOTIDE SEQUENCE [LARGE SCALE GENOMIC DNA]</scope>
    <source>
        <strain evidence="1 2">DSM 22362</strain>
    </source>
</reference>
<dbReference type="RefSeq" id="WP_207895794.1">
    <property type="nucleotide sequence ID" value="NZ_SMBZ01000072.1"/>
</dbReference>
<comment type="caution">
    <text evidence="1">The sequence shown here is derived from an EMBL/GenBank/DDBJ whole genome shotgun (WGS) entry which is preliminary data.</text>
</comment>
<name>A0A4R3VQH4_9SPHI</name>
<feature type="non-terminal residue" evidence="1">
    <location>
        <position position="1"/>
    </location>
</feature>
<dbReference type="Proteomes" id="UP000295197">
    <property type="component" value="Unassembled WGS sequence"/>
</dbReference>
<gene>
    <name evidence="1" type="ORF">EDC17_107211</name>
</gene>
<dbReference type="EMBL" id="SMBZ01000072">
    <property type="protein sequence ID" value="TCV05646.1"/>
    <property type="molecule type" value="Genomic_DNA"/>
</dbReference>
<evidence type="ECO:0000313" key="2">
    <source>
        <dbReference type="Proteomes" id="UP000295197"/>
    </source>
</evidence>
<protein>
    <submittedName>
        <fullName evidence="1">Uncharacterized protein</fullName>
    </submittedName>
</protein>
<sequence>ILKYIKSSGYTLNDTLRFELYFDNMHPSNLLYIKSKNHEITNLIEQFYVASNKDIFYPPIHFGERLYTSYKFAIWDDGEDQKSFDFAQEVSEYESIVVSDLYIYSLSLINSQVVDPSLLVFDRKRNREDYLTKEFFSQFDSRDYEAVKQLVYKLNKSIGWGSGVLKVEIQNR</sequence>
<proteinExistence type="predicted"/>
<dbReference type="AlphaFoldDB" id="A0A4R3VQH4"/>
<keyword evidence="2" id="KW-1185">Reference proteome</keyword>
<accession>A0A4R3VQH4</accession>
<organism evidence="1 2">
    <name type="scientific">Sphingobacterium alimentarium</name>
    <dbReference type="NCBI Taxonomy" id="797292"/>
    <lineage>
        <taxon>Bacteria</taxon>
        <taxon>Pseudomonadati</taxon>
        <taxon>Bacteroidota</taxon>
        <taxon>Sphingobacteriia</taxon>
        <taxon>Sphingobacteriales</taxon>
        <taxon>Sphingobacteriaceae</taxon>
        <taxon>Sphingobacterium</taxon>
    </lineage>
</organism>